<accession>A0ABT9WIP9</accession>
<dbReference type="Gene3D" id="3.40.1580.10">
    <property type="entry name" value="SMI1/KNR4-like"/>
    <property type="match status" value="1"/>
</dbReference>
<dbReference type="Proteomes" id="UP001233836">
    <property type="component" value="Unassembled WGS sequence"/>
</dbReference>
<protein>
    <recommendedName>
        <fullName evidence="1">Knr4/Smi1-like domain-containing protein</fullName>
    </recommendedName>
</protein>
<evidence type="ECO:0000313" key="2">
    <source>
        <dbReference type="EMBL" id="MDQ0173086.1"/>
    </source>
</evidence>
<dbReference type="Pfam" id="PF14568">
    <property type="entry name" value="SUKH_6"/>
    <property type="match status" value="1"/>
</dbReference>
<keyword evidence="3" id="KW-1185">Reference proteome</keyword>
<name>A0ABT9WIP9_9BACL</name>
<gene>
    <name evidence="2" type="ORF">J2T19_004578</name>
</gene>
<dbReference type="SMART" id="SM00860">
    <property type="entry name" value="SMI1_KNR4"/>
    <property type="match status" value="1"/>
</dbReference>
<dbReference type="EMBL" id="JAUSTI010000016">
    <property type="protein sequence ID" value="MDQ0173086.1"/>
    <property type="molecule type" value="Genomic_DNA"/>
</dbReference>
<dbReference type="InterPro" id="IPR018958">
    <property type="entry name" value="Knr4/Smi1-like_dom"/>
</dbReference>
<dbReference type="InterPro" id="IPR037883">
    <property type="entry name" value="Knr4/Smi1-like_sf"/>
</dbReference>
<evidence type="ECO:0000259" key="1">
    <source>
        <dbReference type="SMART" id="SM00860"/>
    </source>
</evidence>
<organism evidence="2 3">
    <name type="scientific">Paenibacillus tundrae</name>
    <dbReference type="NCBI Taxonomy" id="528187"/>
    <lineage>
        <taxon>Bacteria</taxon>
        <taxon>Bacillati</taxon>
        <taxon>Bacillota</taxon>
        <taxon>Bacilli</taxon>
        <taxon>Bacillales</taxon>
        <taxon>Paenibacillaceae</taxon>
        <taxon>Paenibacillus</taxon>
    </lineage>
</organism>
<dbReference type="SUPFAM" id="SSF160631">
    <property type="entry name" value="SMI1/KNR4-like"/>
    <property type="match status" value="1"/>
</dbReference>
<feature type="domain" description="Knr4/Smi1-like" evidence="1">
    <location>
        <begin position="18"/>
        <end position="137"/>
    </location>
</feature>
<proteinExistence type="predicted"/>
<dbReference type="RefSeq" id="WP_307219808.1">
    <property type="nucleotide sequence ID" value="NZ_JAUSTI010000016.1"/>
</dbReference>
<sequence length="142" mass="16647">MWINKFQGISTDCTFSNPAAKEEMERAENSLNVILPQELKEIMLETNGVKEKFDFLIWPLERIINENKHYRNGYLEEYYMPFENLVFFAGTGIGHLFAFPVAQDGICREDVFVWNDINDSRIWVAPSVTTYAEWWLNGLIEI</sequence>
<comment type="caution">
    <text evidence="2">The sequence shown here is derived from an EMBL/GenBank/DDBJ whole genome shotgun (WGS) entry which is preliminary data.</text>
</comment>
<evidence type="ECO:0000313" key="3">
    <source>
        <dbReference type="Proteomes" id="UP001233836"/>
    </source>
</evidence>
<reference evidence="2 3" key="1">
    <citation type="submission" date="2023-07" db="EMBL/GenBank/DDBJ databases">
        <title>Sorghum-associated microbial communities from plants grown in Nebraska, USA.</title>
        <authorList>
            <person name="Schachtman D."/>
        </authorList>
    </citation>
    <scope>NUCLEOTIDE SEQUENCE [LARGE SCALE GENOMIC DNA]</scope>
    <source>
        <strain evidence="2 3">DS1314</strain>
    </source>
</reference>